<gene>
    <name evidence="2" type="ORF">CCMP2556_LOCUS5978</name>
</gene>
<dbReference type="EMBL" id="CAXAMN010002558">
    <property type="protein sequence ID" value="CAK9000214.1"/>
    <property type="molecule type" value="Genomic_DNA"/>
</dbReference>
<sequence length="204" mass="22713">MPALQLVCASSFYSDTEGAHINEAMHLPGGDPEDGLPEGPEDVADPHVPRKLLDEHMLRDKTVKGLGPFGLRVLGRRLFVCNSDQDEQLEENGQCGVVGTKFQLPGITLDLQSDRVVLPVRRWDVEKMVWTAEQAPHVMVEKYKLPQGADGRVDFDMLPSMPKKMTRFSPGEAPDPIEAAMPGMVPCLVSLRRKVRNKAFLDLW</sequence>
<proteinExistence type="predicted"/>
<feature type="region of interest" description="Disordered" evidence="1">
    <location>
        <begin position="23"/>
        <end position="46"/>
    </location>
</feature>
<dbReference type="Proteomes" id="UP001642484">
    <property type="component" value="Unassembled WGS sequence"/>
</dbReference>
<evidence type="ECO:0000313" key="2">
    <source>
        <dbReference type="EMBL" id="CAK9000214.1"/>
    </source>
</evidence>
<name>A0ABP0IC98_9DINO</name>
<protein>
    <submittedName>
        <fullName evidence="2">Uncharacterized protein</fullName>
    </submittedName>
</protein>
<evidence type="ECO:0000256" key="1">
    <source>
        <dbReference type="SAM" id="MobiDB-lite"/>
    </source>
</evidence>
<evidence type="ECO:0000313" key="3">
    <source>
        <dbReference type="Proteomes" id="UP001642484"/>
    </source>
</evidence>
<comment type="caution">
    <text evidence="2">The sequence shown here is derived from an EMBL/GenBank/DDBJ whole genome shotgun (WGS) entry which is preliminary data.</text>
</comment>
<feature type="compositionally biased region" description="Acidic residues" evidence="1">
    <location>
        <begin position="31"/>
        <end position="43"/>
    </location>
</feature>
<keyword evidence="3" id="KW-1185">Reference proteome</keyword>
<reference evidence="2 3" key="1">
    <citation type="submission" date="2024-02" db="EMBL/GenBank/DDBJ databases">
        <authorList>
            <person name="Chen Y."/>
            <person name="Shah S."/>
            <person name="Dougan E. K."/>
            <person name="Thang M."/>
            <person name="Chan C."/>
        </authorList>
    </citation>
    <scope>NUCLEOTIDE SEQUENCE [LARGE SCALE GENOMIC DNA]</scope>
</reference>
<accession>A0ABP0IC98</accession>
<organism evidence="2 3">
    <name type="scientific">Durusdinium trenchii</name>
    <dbReference type="NCBI Taxonomy" id="1381693"/>
    <lineage>
        <taxon>Eukaryota</taxon>
        <taxon>Sar</taxon>
        <taxon>Alveolata</taxon>
        <taxon>Dinophyceae</taxon>
        <taxon>Suessiales</taxon>
        <taxon>Symbiodiniaceae</taxon>
        <taxon>Durusdinium</taxon>
    </lineage>
</organism>